<evidence type="ECO:0000259" key="2">
    <source>
        <dbReference type="Pfam" id="PF01764"/>
    </source>
</evidence>
<feature type="chain" id="PRO_5043988957" description="Fungal lipase-type domain-containing protein" evidence="1">
    <location>
        <begin position="29"/>
        <end position="306"/>
    </location>
</feature>
<evidence type="ECO:0000313" key="3">
    <source>
        <dbReference type="EMBL" id="GMT07387.1"/>
    </source>
</evidence>
<gene>
    <name evidence="3" type="ORF">PENTCL1PPCAC_29561</name>
</gene>
<evidence type="ECO:0000256" key="1">
    <source>
        <dbReference type="SAM" id="SignalP"/>
    </source>
</evidence>
<comment type="caution">
    <text evidence="3">The sequence shown here is derived from an EMBL/GenBank/DDBJ whole genome shotgun (WGS) entry which is preliminary data.</text>
</comment>
<dbReference type="AlphaFoldDB" id="A0AAV5UK94"/>
<name>A0AAV5UK94_9BILA</name>
<evidence type="ECO:0000313" key="4">
    <source>
        <dbReference type="Proteomes" id="UP001432027"/>
    </source>
</evidence>
<dbReference type="Pfam" id="PF01764">
    <property type="entry name" value="Lipase_3"/>
    <property type="match status" value="1"/>
</dbReference>
<dbReference type="PANTHER" id="PTHR45908:SF8">
    <property type="entry name" value="FUNGAL LIPASE-LIKE DOMAIN-CONTAINING PROTEIN"/>
    <property type="match status" value="1"/>
</dbReference>
<sequence>ESGSLSSMWLSRLTAWLLLVAFHHWVNAQDQNSFSDATSKSIWTLAYYTTSATPETCVPKKSPGWKVLSKVVVPGAPIFGQSQAVISVNEVKKQINIHFRGPDAVTTFILSGYTYLLQSDFPVQPFEGLNVAQEFAKTFTAMWQGGLREATNAAWEEYCDFPILVTGYSVGGCLASMYAVKIKKLGLWDYSTISLYTYSSPRCGYQDFALAVNAAAKERYMVRYNDYVIQLPATTCTSINPANPQNCYWHPGYGLQYAYSLWWGTTGPTRCATAETAGCLAGTILDISNHNGFYSGMSYGLWPPTC</sequence>
<dbReference type="EMBL" id="BTSX01000006">
    <property type="protein sequence ID" value="GMT07387.1"/>
    <property type="molecule type" value="Genomic_DNA"/>
</dbReference>
<proteinExistence type="predicted"/>
<feature type="non-terminal residue" evidence="3">
    <location>
        <position position="1"/>
    </location>
</feature>
<dbReference type="Proteomes" id="UP001432027">
    <property type="component" value="Unassembled WGS sequence"/>
</dbReference>
<feature type="domain" description="Fungal lipase-type" evidence="2">
    <location>
        <begin position="98"/>
        <end position="233"/>
    </location>
</feature>
<accession>A0AAV5UK94</accession>
<reference evidence="3" key="1">
    <citation type="submission" date="2023-10" db="EMBL/GenBank/DDBJ databases">
        <title>Genome assembly of Pristionchus species.</title>
        <authorList>
            <person name="Yoshida K."/>
            <person name="Sommer R.J."/>
        </authorList>
    </citation>
    <scope>NUCLEOTIDE SEQUENCE</scope>
    <source>
        <strain evidence="3">RS0144</strain>
    </source>
</reference>
<dbReference type="CDD" id="cd00519">
    <property type="entry name" value="Lipase_3"/>
    <property type="match status" value="1"/>
</dbReference>
<organism evidence="3 4">
    <name type="scientific">Pristionchus entomophagus</name>
    <dbReference type="NCBI Taxonomy" id="358040"/>
    <lineage>
        <taxon>Eukaryota</taxon>
        <taxon>Metazoa</taxon>
        <taxon>Ecdysozoa</taxon>
        <taxon>Nematoda</taxon>
        <taxon>Chromadorea</taxon>
        <taxon>Rhabditida</taxon>
        <taxon>Rhabditina</taxon>
        <taxon>Diplogasteromorpha</taxon>
        <taxon>Diplogasteroidea</taxon>
        <taxon>Neodiplogasteridae</taxon>
        <taxon>Pristionchus</taxon>
    </lineage>
</organism>
<protein>
    <recommendedName>
        <fullName evidence="2">Fungal lipase-type domain-containing protein</fullName>
    </recommendedName>
</protein>
<feature type="signal peptide" evidence="1">
    <location>
        <begin position="1"/>
        <end position="28"/>
    </location>
</feature>
<keyword evidence="4" id="KW-1185">Reference proteome</keyword>
<dbReference type="Gene3D" id="3.40.50.1820">
    <property type="entry name" value="alpha/beta hydrolase"/>
    <property type="match status" value="1"/>
</dbReference>
<keyword evidence="1" id="KW-0732">Signal</keyword>
<dbReference type="GO" id="GO:0006629">
    <property type="term" value="P:lipid metabolic process"/>
    <property type="evidence" value="ECO:0007669"/>
    <property type="project" value="InterPro"/>
</dbReference>
<dbReference type="SUPFAM" id="SSF53474">
    <property type="entry name" value="alpha/beta-Hydrolases"/>
    <property type="match status" value="1"/>
</dbReference>
<dbReference type="PANTHER" id="PTHR45908">
    <property type="entry name" value="PROTEIN CBG11750-RELATED"/>
    <property type="match status" value="1"/>
</dbReference>
<dbReference type="InterPro" id="IPR029058">
    <property type="entry name" value="AB_hydrolase_fold"/>
</dbReference>
<dbReference type="InterPro" id="IPR002921">
    <property type="entry name" value="Fungal_lipase-type"/>
</dbReference>